<name>A0A8B2NRE3_9HYPH</name>
<dbReference type="Gene3D" id="3.40.190.150">
    <property type="entry name" value="Bordetella uptake gene, domain 1"/>
    <property type="match status" value="1"/>
</dbReference>
<proteinExistence type="inferred from homology"/>
<comment type="similarity">
    <text evidence="1">Belongs to the UPF0065 (bug) family.</text>
</comment>
<sequence>MRNTLACLAILAGALPLMTAPGQAQDYPAKDVRVVVPWGAGGGTDAITRKITTIAESELGGTMYVENVEGGASATGVMEVMNSTADGYTVGALTYDSVVTVPRQGLLSSYSLDKLVPIARITSEPDALMVGKNAPFQTYDEMIAAAKDAPGEVRVGIQNIGSRTHLAMLRLQELTGTEFDLIAYPGGAAPQKEALLSGEVDAVVTSLGDFAPLIQSGDAKGVIEFSESRNPTYSDVPTTKEKDLDLQIGSFILLAVPADTPEAARTALTNAYKTAYDSDAFQSWVSDIGVTPSWIAGDDAGKWVESTQTELFQLMDEIEGK</sequence>
<dbReference type="PANTHER" id="PTHR42928">
    <property type="entry name" value="TRICARBOXYLATE-BINDING PROTEIN"/>
    <property type="match status" value="1"/>
</dbReference>
<keyword evidence="4" id="KW-1185">Reference proteome</keyword>
<evidence type="ECO:0000313" key="4">
    <source>
        <dbReference type="Proteomes" id="UP000249590"/>
    </source>
</evidence>
<dbReference type="SUPFAM" id="SSF53850">
    <property type="entry name" value="Periplasmic binding protein-like II"/>
    <property type="match status" value="1"/>
</dbReference>
<dbReference type="Proteomes" id="UP000249590">
    <property type="component" value="Unassembled WGS sequence"/>
</dbReference>
<evidence type="ECO:0000313" key="3">
    <source>
        <dbReference type="EMBL" id="RAH99912.1"/>
    </source>
</evidence>
<dbReference type="OrthoDB" id="8970543at2"/>
<protein>
    <submittedName>
        <fullName evidence="3">Tripartite tricarboxylate transporter substrate binding protein</fullName>
    </submittedName>
</protein>
<dbReference type="EMBL" id="QHHQ01000004">
    <property type="protein sequence ID" value="RAH99912.1"/>
    <property type="molecule type" value="Genomic_DNA"/>
</dbReference>
<feature type="signal peptide" evidence="2">
    <location>
        <begin position="1"/>
        <end position="24"/>
    </location>
</feature>
<dbReference type="PANTHER" id="PTHR42928:SF5">
    <property type="entry name" value="BLR1237 PROTEIN"/>
    <property type="match status" value="1"/>
</dbReference>
<dbReference type="Pfam" id="PF03401">
    <property type="entry name" value="TctC"/>
    <property type="match status" value="1"/>
</dbReference>
<keyword evidence="2" id="KW-0732">Signal</keyword>
<dbReference type="AlphaFoldDB" id="A0A8B2NRE3"/>
<dbReference type="RefSeq" id="WP_111348297.1">
    <property type="nucleotide sequence ID" value="NZ_JAIWKD010000007.1"/>
</dbReference>
<organism evidence="3 4">
    <name type="scientific">Acuticoccus sediminis</name>
    <dbReference type="NCBI Taxonomy" id="2184697"/>
    <lineage>
        <taxon>Bacteria</taxon>
        <taxon>Pseudomonadati</taxon>
        <taxon>Pseudomonadota</taxon>
        <taxon>Alphaproteobacteria</taxon>
        <taxon>Hyphomicrobiales</taxon>
        <taxon>Amorphaceae</taxon>
        <taxon>Acuticoccus</taxon>
    </lineage>
</organism>
<evidence type="ECO:0000256" key="2">
    <source>
        <dbReference type="SAM" id="SignalP"/>
    </source>
</evidence>
<accession>A0A8B2NRE3</accession>
<gene>
    <name evidence="3" type="ORF">DLJ53_19415</name>
</gene>
<dbReference type="CDD" id="cd07012">
    <property type="entry name" value="PBP2_Bug_TTT"/>
    <property type="match status" value="1"/>
</dbReference>
<dbReference type="Gene3D" id="3.40.190.10">
    <property type="entry name" value="Periplasmic binding protein-like II"/>
    <property type="match status" value="1"/>
</dbReference>
<comment type="caution">
    <text evidence="3">The sequence shown here is derived from an EMBL/GenBank/DDBJ whole genome shotgun (WGS) entry which is preliminary data.</text>
</comment>
<dbReference type="InterPro" id="IPR005064">
    <property type="entry name" value="BUG"/>
</dbReference>
<evidence type="ECO:0000256" key="1">
    <source>
        <dbReference type="ARBA" id="ARBA00006987"/>
    </source>
</evidence>
<dbReference type="PIRSF" id="PIRSF017082">
    <property type="entry name" value="YflP"/>
    <property type="match status" value="1"/>
</dbReference>
<feature type="chain" id="PRO_5032698658" evidence="2">
    <location>
        <begin position="25"/>
        <end position="321"/>
    </location>
</feature>
<dbReference type="InterPro" id="IPR042100">
    <property type="entry name" value="Bug_dom1"/>
</dbReference>
<reference evidence="3 4" key="1">
    <citation type="submission" date="2018-05" db="EMBL/GenBank/DDBJ databases">
        <title>Acuticoccus sediminis sp. nov., isolated from deep-sea sediment of Indian Ocean.</title>
        <authorList>
            <person name="Liu X."/>
            <person name="Lai Q."/>
            <person name="Du Y."/>
            <person name="Sun F."/>
            <person name="Zhang X."/>
            <person name="Wang S."/>
            <person name="Shao Z."/>
        </authorList>
    </citation>
    <scope>NUCLEOTIDE SEQUENCE [LARGE SCALE GENOMIC DNA]</scope>
    <source>
        <strain evidence="3 4">PTG4-2</strain>
    </source>
</reference>